<dbReference type="PANTHER" id="PTHR11129">
    <property type="entry name" value="PROTEIN FARNESYLTRANSFERASE ALPHA SUBUNIT/RAB GERANYLGERANYL TRANSFERASE ALPHA SUBUNIT"/>
    <property type="match status" value="1"/>
</dbReference>
<dbReference type="GO" id="GO:0005737">
    <property type="term" value="C:cytoplasm"/>
    <property type="evidence" value="ECO:0007669"/>
    <property type="project" value="TreeGrafter"/>
</dbReference>
<dbReference type="OrthoDB" id="5358702at2759"/>
<dbReference type="PROSITE" id="PS51147">
    <property type="entry name" value="PFTA"/>
    <property type="match status" value="1"/>
</dbReference>
<evidence type="ECO:0000256" key="2">
    <source>
        <dbReference type="ARBA" id="ARBA00022602"/>
    </source>
</evidence>
<evidence type="ECO:0000256" key="4">
    <source>
        <dbReference type="ARBA" id="ARBA00022737"/>
    </source>
</evidence>
<comment type="similarity">
    <text evidence="1">Belongs to the protein prenyltransferase subunit alpha family.</text>
</comment>
<sequence>MNVNEDFYAAAEKILSDIEQIFRKDPKLHSFEIIPVVTNENKSPVYHVEHCLGLESWCIPHIFCHAYQNVISMRQNKGCRDLKRLNTLLMGALMINPEITTFWNMRKELINSGKLDAHFELHFTAVILTRKPKSADVFLHRKWILKKLLLGVPEDFGLILNEMNICEVAADRYSNNYHAWTHRAWCLMQGEPLQGSLAQFYQQELNRSEMWISKHVSDYSGLQFRQQLLKKIFQFLDTPNSESVVNYLQNVDESIEEFFFTIGLKNMNIHSLNLTIKMQICIYELILNTGFIKDFIGHEALWYHRRFVFNFIKESLIPKDAFDSNKCWGFKDISHLNCDAIPVQKQNLDPCYLNEKFILLLSIFEDNFLKKYTSNNVDSREKLYAERHAHWLERYLKFKLPYNLDLLKGTLI</sequence>
<dbReference type="Pfam" id="PF01239">
    <property type="entry name" value="PPTA"/>
    <property type="match status" value="2"/>
</dbReference>
<keyword evidence="4" id="KW-0677">Repeat</keyword>
<dbReference type="PANTHER" id="PTHR11129:SF3">
    <property type="entry name" value="PROTEIN PRENYLTRANSFERASE ALPHA SUBUNIT REPEAT-CONTAINING PROTEIN 1"/>
    <property type="match status" value="1"/>
</dbReference>
<dbReference type="AlphaFoldDB" id="A0A8I6REY1"/>
<dbReference type="GO" id="GO:0008318">
    <property type="term" value="F:protein prenyltransferase activity"/>
    <property type="evidence" value="ECO:0007669"/>
    <property type="project" value="InterPro"/>
</dbReference>
<dbReference type="Proteomes" id="UP000494040">
    <property type="component" value="Unassembled WGS sequence"/>
</dbReference>
<dbReference type="RefSeq" id="XP_014244646.1">
    <property type="nucleotide sequence ID" value="XM_014389160.2"/>
</dbReference>
<dbReference type="GeneID" id="106663919"/>
<organism evidence="5 6">
    <name type="scientific">Cimex lectularius</name>
    <name type="common">Bed bug</name>
    <name type="synonym">Acanthia lectularia</name>
    <dbReference type="NCBI Taxonomy" id="79782"/>
    <lineage>
        <taxon>Eukaryota</taxon>
        <taxon>Metazoa</taxon>
        <taxon>Ecdysozoa</taxon>
        <taxon>Arthropoda</taxon>
        <taxon>Hexapoda</taxon>
        <taxon>Insecta</taxon>
        <taxon>Pterygota</taxon>
        <taxon>Neoptera</taxon>
        <taxon>Paraneoptera</taxon>
        <taxon>Hemiptera</taxon>
        <taxon>Heteroptera</taxon>
        <taxon>Panheteroptera</taxon>
        <taxon>Cimicomorpha</taxon>
        <taxon>Cimicidae</taxon>
        <taxon>Cimex</taxon>
    </lineage>
</organism>
<dbReference type="EnsemblMetazoa" id="XM_014389160.2">
    <property type="protein sequence ID" value="XP_014244646.1"/>
    <property type="gene ID" value="LOC106663919"/>
</dbReference>
<name>A0A8I6REY1_CIMLE</name>
<dbReference type="InterPro" id="IPR002088">
    <property type="entry name" value="Prenyl_trans_a"/>
</dbReference>
<keyword evidence="3" id="KW-0808">Transferase</keyword>
<accession>A0A8I6REY1</accession>
<proteinExistence type="inferred from homology"/>
<evidence type="ECO:0000256" key="1">
    <source>
        <dbReference type="ARBA" id="ARBA00006734"/>
    </source>
</evidence>
<dbReference type="OMA" id="MNICEVA"/>
<reference evidence="5" key="1">
    <citation type="submission" date="2022-01" db="UniProtKB">
        <authorList>
            <consortium name="EnsemblMetazoa"/>
        </authorList>
    </citation>
    <scope>IDENTIFICATION</scope>
</reference>
<dbReference type="CTD" id="31212"/>
<dbReference type="Gene3D" id="1.25.40.120">
    <property type="entry name" value="Protein prenylyltransferase"/>
    <property type="match status" value="1"/>
</dbReference>
<dbReference type="SUPFAM" id="SSF48439">
    <property type="entry name" value="Protein prenylyltransferase"/>
    <property type="match status" value="1"/>
</dbReference>
<dbReference type="KEGG" id="clec:106663919"/>
<evidence type="ECO:0000313" key="5">
    <source>
        <dbReference type="EnsemblMetazoa" id="XP_014244646.1"/>
    </source>
</evidence>
<keyword evidence="6" id="KW-1185">Reference proteome</keyword>
<keyword evidence="2" id="KW-0637">Prenyltransferase</keyword>
<evidence type="ECO:0000313" key="6">
    <source>
        <dbReference type="Proteomes" id="UP000494040"/>
    </source>
</evidence>
<protein>
    <submittedName>
        <fullName evidence="5">Uncharacterized protein</fullName>
    </submittedName>
</protein>
<evidence type="ECO:0000256" key="3">
    <source>
        <dbReference type="ARBA" id="ARBA00022679"/>
    </source>
</evidence>